<evidence type="ECO:0000256" key="14">
    <source>
        <dbReference type="ARBA" id="ARBA00034923"/>
    </source>
</evidence>
<dbReference type="PANTHER" id="PTHR11070">
    <property type="entry name" value="UVRD / RECB / PCRA DNA HELICASE FAMILY MEMBER"/>
    <property type="match status" value="1"/>
</dbReference>
<comment type="catalytic activity">
    <reaction evidence="15">
        <text>ATP + H2O = ADP + phosphate + H(+)</text>
        <dbReference type="Rhea" id="RHEA:13065"/>
        <dbReference type="ChEBI" id="CHEBI:15377"/>
        <dbReference type="ChEBI" id="CHEBI:15378"/>
        <dbReference type="ChEBI" id="CHEBI:30616"/>
        <dbReference type="ChEBI" id="CHEBI:43474"/>
        <dbReference type="ChEBI" id="CHEBI:456216"/>
        <dbReference type="EC" id="5.6.2.4"/>
    </reaction>
</comment>
<evidence type="ECO:0000256" key="8">
    <source>
        <dbReference type="ARBA" id="ARBA00022840"/>
    </source>
</evidence>
<dbReference type="Proteomes" id="UP000238701">
    <property type="component" value="Unassembled WGS sequence"/>
</dbReference>
<keyword evidence="11" id="KW-0413">Isomerase</keyword>
<dbReference type="Gene3D" id="3.40.50.300">
    <property type="entry name" value="P-loop containing nucleotide triphosphate hydrolases"/>
    <property type="match status" value="2"/>
</dbReference>
<keyword evidence="4" id="KW-0227">DNA damage</keyword>
<dbReference type="InterPro" id="IPR000212">
    <property type="entry name" value="DNA_helicase_UvrD/REP"/>
</dbReference>
<evidence type="ECO:0000256" key="3">
    <source>
        <dbReference type="ARBA" id="ARBA00022741"/>
    </source>
</evidence>
<keyword evidence="10" id="KW-0234">DNA repair</keyword>
<evidence type="ECO:0000256" key="1">
    <source>
        <dbReference type="ARBA" id="ARBA00009922"/>
    </source>
</evidence>
<organism evidence="19 20">
    <name type="scientific">Candidatus Sulfotelmatobacter kueseliae</name>
    <dbReference type="NCBI Taxonomy" id="2042962"/>
    <lineage>
        <taxon>Bacteria</taxon>
        <taxon>Pseudomonadati</taxon>
        <taxon>Acidobacteriota</taxon>
        <taxon>Terriglobia</taxon>
        <taxon>Terriglobales</taxon>
        <taxon>Candidatus Korobacteraceae</taxon>
        <taxon>Candidatus Sulfotelmatobacter</taxon>
    </lineage>
</organism>
<dbReference type="InterPro" id="IPR038726">
    <property type="entry name" value="PDDEXK_AddAB-type"/>
</dbReference>
<evidence type="ECO:0000256" key="2">
    <source>
        <dbReference type="ARBA" id="ARBA00022722"/>
    </source>
</evidence>
<dbReference type="EMBL" id="OMOD01000128">
    <property type="protein sequence ID" value="SPF41287.1"/>
    <property type="molecule type" value="Genomic_DNA"/>
</dbReference>
<dbReference type="Pfam" id="PF13361">
    <property type="entry name" value="UvrD_C"/>
    <property type="match status" value="2"/>
</dbReference>
<evidence type="ECO:0000256" key="6">
    <source>
        <dbReference type="ARBA" id="ARBA00022806"/>
    </source>
</evidence>
<dbReference type="InterPro" id="IPR013986">
    <property type="entry name" value="DExx_box_DNA_helicase_dom_sf"/>
</dbReference>
<dbReference type="PANTHER" id="PTHR11070:SF2">
    <property type="entry name" value="ATP-DEPENDENT DNA HELICASE SRS2"/>
    <property type="match status" value="1"/>
</dbReference>
<comment type="catalytic activity">
    <reaction evidence="12">
        <text>Couples ATP hydrolysis with the unwinding of duplex DNA by translocating in the 3'-5' direction.</text>
        <dbReference type="EC" id="5.6.2.4"/>
    </reaction>
</comment>
<evidence type="ECO:0000256" key="4">
    <source>
        <dbReference type="ARBA" id="ARBA00022763"/>
    </source>
</evidence>
<dbReference type="Pfam" id="PF12705">
    <property type="entry name" value="PDDEXK_1"/>
    <property type="match status" value="1"/>
</dbReference>
<feature type="binding site" evidence="16">
    <location>
        <begin position="33"/>
        <end position="40"/>
    </location>
    <ligand>
        <name>ATP</name>
        <dbReference type="ChEBI" id="CHEBI:30616"/>
    </ligand>
</feature>
<dbReference type="InterPro" id="IPR014016">
    <property type="entry name" value="UvrD-like_ATP-bd"/>
</dbReference>
<evidence type="ECO:0000259" key="17">
    <source>
        <dbReference type="PROSITE" id="PS51198"/>
    </source>
</evidence>
<name>A0A2U3KNY2_9BACT</name>
<evidence type="ECO:0000259" key="18">
    <source>
        <dbReference type="PROSITE" id="PS51217"/>
    </source>
</evidence>
<dbReference type="SUPFAM" id="SSF52540">
    <property type="entry name" value="P-loop containing nucleoside triphosphate hydrolases"/>
    <property type="match status" value="1"/>
</dbReference>
<evidence type="ECO:0000256" key="9">
    <source>
        <dbReference type="ARBA" id="ARBA00023125"/>
    </source>
</evidence>
<dbReference type="GO" id="GO:0043138">
    <property type="term" value="F:3'-5' DNA helicase activity"/>
    <property type="evidence" value="ECO:0007669"/>
    <property type="project" value="UniProtKB-EC"/>
</dbReference>
<keyword evidence="5 16" id="KW-0378">Hydrolase</keyword>
<dbReference type="GO" id="GO:0003677">
    <property type="term" value="F:DNA binding"/>
    <property type="evidence" value="ECO:0007669"/>
    <property type="project" value="UniProtKB-KW"/>
</dbReference>
<dbReference type="Pfam" id="PF00580">
    <property type="entry name" value="UvrD-helicase"/>
    <property type="match status" value="1"/>
</dbReference>
<protein>
    <recommendedName>
        <fullName evidence="13">DNA 3'-5' helicase</fullName>
        <ecNumber evidence="13">5.6.2.4</ecNumber>
    </recommendedName>
    <alternativeName>
        <fullName evidence="14">DNA 3'-5' helicase II</fullName>
    </alternativeName>
</protein>
<gene>
    <name evidence="19" type="ORF">SBA1_350023</name>
</gene>
<dbReference type="InterPro" id="IPR011604">
    <property type="entry name" value="PDDEXK-like_dom_sf"/>
</dbReference>
<dbReference type="InterPro" id="IPR027417">
    <property type="entry name" value="P-loop_NTPase"/>
</dbReference>
<evidence type="ECO:0000256" key="16">
    <source>
        <dbReference type="PROSITE-ProRule" id="PRU00560"/>
    </source>
</evidence>
<keyword evidence="2" id="KW-0540">Nuclease</keyword>
<evidence type="ECO:0000256" key="7">
    <source>
        <dbReference type="ARBA" id="ARBA00022839"/>
    </source>
</evidence>
<comment type="similarity">
    <text evidence="1">Belongs to the helicase family. UvrD subfamily.</text>
</comment>
<keyword evidence="6 16" id="KW-0347">Helicase</keyword>
<dbReference type="EC" id="5.6.2.4" evidence="13"/>
<keyword evidence="8 16" id="KW-0067">ATP-binding</keyword>
<keyword evidence="9" id="KW-0238">DNA-binding</keyword>
<dbReference type="InterPro" id="IPR014017">
    <property type="entry name" value="DNA_helicase_UvrD-like_C"/>
</dbReference>
<feature type="domain" description="UvrD-like helicase ATP-binding" evidence="17">
    <location>
        <begin position="12"/>
        <end position="313"/>
    </location>
</feature>
<accession>A0A2U3KNY2</accession>
<sequence length="999" mass="112082">MPPKSNSRTFPFIPEDRQREAIEHVHGPLLIVAGAGTGKTSVLTYRIQRLVAEGHAQPHEILALTYTNNAATGMRERVRKLLNGRRVHATTFHDYCLALLKSVHRDFGVLDEQDLWIYLRRRIRELGLKHFIRAANVGQFLMDLLKFMDRCHDELVTPEKYAQYVTRLERGECPVPRVAKSSNVLDEAETLGRCREIARLFATVERWLQEDNLGTFSHMIVRAHALLESDENVLAEARARARFILVDEFQDANFAQVKILARLAGAEGNIFAVGDPDQAIYRFRGASSAAFQLFQRHFPGTRLVVLEKNRRSTTPILRSAFALIAKNPPVFAGRSDGTLSYQRAPLQSAREEEAGQTGGQLASAPVTVVVCARREAEAPDVVRSIRDLQKKSKCKWSDFGVLYRSHQHRDEVVLELAEGGIPFVIERMDVFDTPEVRDLLASMRAVVSAGDDVSLFRVAALPRFQVNPEQLRQVMRANARDSREGPIVPLSSVLERVVGGADVLAAVEDAREEIRRRQAKARAALDIIMQRFGLDAASPNTQAALKFVEGWEKKKVNRSTELEEFVDYIEYFREVGGVIPLNAAENEPHENAARENEDAVHLTTVHGAKGLEFPHVFILRANANSFPNPYREALVAFPNELRDQESVAEGDDKTLHDQEERRLFYVAMTRARDLLQIYSRQGKGKNKNPDGYMRELIENSGLFRYLTAVAVPGAQASLEIFAAASPAYPAESQVARWFELPVLEGLHSRLSASAVESYQRCGLQFKLDRDWRLAAKPAAAMQYGATMHRVLKTYFDSVGLGCSRTDEELIEIFRRDLAEAGIQETYQRELYEQLGITQLLDFLATARESAPQVLDTEQTFDIRVGATTVIGRIDRIDARADGRVDIVDYKTGKARDQKSADESLQLSLYAIAAHEKWGHKVGSVIFYNLENNVPVVTTRNEAQLLEARQAVTDAAEGIAAGRFEAKRGMHCNFCAYRSLCPAQEKRIPYSMAAAGKRSN</sequence>
<dbReference type="GO" id="GO:0000725">
    <property type="term" value="P:recombinational repair"/>
    <property type="evidence" value="ECO:0007669"/>
    <property type="project" value="TreeGrafter"/>
</dbReference>
<reference evidence="20" key="1">
    <citation type="submission" date="2018-02" db="EMBL/GenBank/DDBJ databases">
        <authorList>
            <person name="Hausmann B."/>
        </authorList>
    </citation>
    <scope>NUCLEOTIDE SEQUENCE [LARGE SCALE GENOMIC DNA]</scope>
    <source>
        <strain evidence="20">Peat soil MAG SbA1</strain>
    </source>
</reference>
<feature type="domain" description="UvrD-like helicase C-terminal" evidence="18">
    <location>
        <begin position="314"/>
        <end position="610"/>
    </location>
</feature>
<keyword evidence="3 16" id="KW-0547">Nucleotide-binding</keyword>
<dbReference type="AlphaFoldDB" id="A0A2U3KNY2"/>
<dbReference type="Gene3D" id="1.10.486.10">
    <property type="entry name" value="PCRA, domain 4"/>
    <property type="match status" value="1"/>
</dbReference>
<dbReference type="PROSITE" id="PS51198">
    <property type="entry name" value="UVRD_HELICASE_ATP_BIND"/>
    <property type="match status" value="1"/>
</dbReference>
<evidence type="ECO:0000313" key="19">
    <source>
        <dbReference type="EMBL" id="SPF41287.1"/>
    </source>
</evidence>
<dbReference type="PROSITE" id="PS51217">
    <property type="entry name" value="UVRD_HELICASE_CTER"/>
    <property type="match status" value="1"/>
</dbReference>
<dbReference type="CDD" id="cd17932">
    <property type="entry name" value="DEXQc_UvrD"/>
    <property type="match status" value="1"/>
</dbReference>
<evidence type="ECO:0000256" key="10">
    <source>
        <dbReference type="ARBA" id="ARBA00023204"/>
    </source>
</evidence>
<dbReference type="Gene3D" id="1.10.10.160">
    <property type="match status" value="1"/>
</dbReference>
<evidence type="ECO:0000256" key="13">
    <source>
        <dbReference type="ARBA" id="ARBA00034808"/>
    </source>
</evidence>
<dbReference type="GO" id="GO:0005524">
    <property type="term" value="F:ATP binding"/>
    <property type="evidence" value="ECO:0007669"/>
    <property type="project" value="UniProtKB-UniRule"/>
</dbReference>
<dbReference type="InterPro" id="IPR011335">
    <property type="entry name" value="Restrct_endonuc-II-like"/>
</dbReference>
<evidence type="ECO:0000256" key="5">
    <source>
        <dbReference type="ARBA" id="ARBA00022801"/>
    </source>
</evidence>
<dbReference type="Gene3D" id="3.90.320.10">
    <property type="match status" value="1"/>
</dbReference>
<evidence type="ECO:0000256" key="15">
    <source>
        <dbReference type="ARBA" id="ARBA00048988"/>
    </source>
</evidence>
<evidence type="ECO:0000256" key="11">
    <source>
        <dbReference type="ARBA" id="ARBA00023235"/>
    </source>
</evidence>
<keyword evidence="7" id="KW-0269">Exonuclease</keyword>
<dbReference type="SUPFAM" id="SSF52980">
    <property type="entry name" value="Restriction endonuclease-like"/>
    <property type="match status" value="1"/>
</dbReference>
<dbReference type="GO" id="GO:0004527">
    <property type="term" value="F:exonuclease activity"/>
    <property type="evidence" value="ECO:0007669"/>
    <property type="project" value="UniProtKB-KW"/>
</dbReference>
<evidence type="ECO:0000256" key="12">
    <source>
        <dbReference type="ARBA" id="ARBA00034617"/>
    </source>
</evidence>
<evidence type="ECO:0000313" key="20">
    <source>
        <dbReference type="Proteomes" id="UP000238701"/>
    </source>
</evidence>
<proteinExistence type="inferred from homology"/>